<evidence type="ECO:0000313" key="2">
    <source>
        <dbReference type="EMBL" id="KZP04664.1"/>
    </source>
</evidence>
<proteinExistence type="predicted"/>
<feature type="domain" description="DUF8190" evidence="1">
    <location>
        <begin position="133"/>
        <end position="203"/>
    </location>
</feature>
<reference evidence="2 3" key="1">
    <citation type="journal article" date="2016" name="Mol. Biol. Evol.">
        <title>Comparative Genomics of Early-Diverging Mushroom-Forming Fungi Provides Insights into the Origins of Lignocellulose Decay Capabilities.</title>
        <authorList>
            <person name="Nagy L.G."/>
            <person name="Riley R."/>
            <person name="Tritt A."/>
            <person name="Adam C."/>
            <person name="Daum C."/>
            <person name="Floudas D."/>
            <person name="Sun H."/>
            <person name="Yadav J.S."/>
            <person name="Pangilinan J."/>
            <person name="Larsson K.H."/>
            <person name="Matsuura K."/>
            <person name="Barry K."/>
            <person name="Labutti K."/>
            <person name="Kuo R."/>
            <person name="Ohm R.A."/>
            <person name="Bhattacharya S.S."/>
            <person name="Shirouzu T."/>
            <person name="Yoshinaga Y."/>
            <person name="Martin F.M."/>
            <person name="Grigoriev I.V."/>
            <person name="Hibbett D.S."/>
        </authorList>
    </citation>
    <scope>NUCLEOTIDE SEQUENCE [LARGE SCALE GENOMIC DNA]</scope>
    <source>
        <strain evidence="2 3">CBS 109695</strain>
    </source>
</reference>
<protein>
    <recommendedName>
        <fullName evidence="1">DUF8190 domain-containing protein</fullName>
    </recommendedName>
</protein>
<evidence type="ECO:0000313" key="3">
    <source>
        <dbReference type="Proteomes" id="UP000076532"/>
    </source>
</evidence>
<name>A0A167V5W5_9AGAM</name>
<gene>
    <name evidence="2" type="ORF">FIBSPDRAFT_904100</name>
</gene>
<evidence type="ECO:0000259" key="1">
    <source>
        <dbReference type="Pfam" id="PF26608"/>
    </source>
</evidence>
<accession>A0A167V5W5</accession>
<dbReference type="EMBL" id="KV417899">
    <property type="protein sequence ID" value="KZP04664.1"/>
    <property type="molecule type" value="Genomic_DNA"/>
</dbReference>
<dbReference type="AlphaFoldDB" id="A0A167V5W5"/>
<dbReference type="Proteomes" id="UP000076532">
    <property type="component" value="Unassembled WGS sequence"/>
</dbReference>
<organism evidence="2 3">
    <name type="scientific">Athelia psychrophila</name>
    <dbReference type="NCBI Taxonomy" id="1759441"/>
    <lineage>
        <taxon>Eukaryota</taxon>
        <taxon>Fungi</taxon>
        <taxon>Dikarya</taxon>
        <taxon>Basidiomycota</taxon>
        <taxon>Agaricomycotina</taxon>
        <taxon>Agaricomycetes</taxon>
        <taxon>Agaricomycetidae</taxon>
        <taxon>Atheliales</taxon>
        <taxon>Atheliaceae</taxon>
        <taxon>Athelia</taxon>
    </lineage>
</organism>
<sequence length="301" mass="33848">MSSKFVNPLLQGFDNLNLLPTPAAPAAPEDADHNDNLDVDEYDDVPRTSIGIFSRVPSPPLLLEHLHANDGAHQHIILNAIHDAAGQGNIDNDTQCFNDLHFNSVPLSHLKQIFNNNNTDTTFNILHTCYMTFVFHLDLHQPHHTLKMKHVDLGFLVNCNVLFVGRARGKDQVFIIMAPNHFIFADKQPKIDDDGNTAPKNTGPLITNMAGSSFQSWMSTATTDYPDIDHNTWTNVCSATNILNGPYHKFTHHNIAKYSRLSRALALEWCWESYTQIELAECKLSSMLRITKSMLCTTADW</sequence>
<dbReference type="Pfam" id="PF26608">
    <property type="entry name" value="DUF8190"/>
    <property type="match status" value="1"/>
</dbReference>
<keyword evidence="3" id="KW-1185">Reference proteome</keyword>
<dbReference type="InterPro" id="IPR058503">
    <property type="entry name" value="DUF8190"/>
</dbReference>